<dbReference type="Pfam" id="PF19671">
    <property type="entry name" value="DUF6174"/>
    <property type="match status" value="1"/>
</dbReference>
<gene>
    <name evidence="2" type="ORF">J2S42_003373</name>
</gene>
<keyword evidence="3" id="KW-1185">Reference proteome</keyword>
<evidence type="ECO:0000313" key="2">
    <source>
        <dbReference type="EMBL" id="MDQ0366704.1"/>
    </source>
</evidence>
<dbReference type="InterPro" id="IPR046172">
    <property type="entry name" value="DUF6174"/>
</dbReference>
<proteinExistence type="predicted"/>
<dbReference type="RefSeq" id="WP_307240233.1">
    <property type="nucleotide sequence ID" value="NZ_JAUSUZ010000001.1"/>
</dbReference>
<comment type="caution">
    <text evidence="2">The sequence shown here is derived from an EMBL/GenBank/DDBJ whole genome shotgun (WGS) entry which is preliminary data.</text>
</comment>
<dbReference type="EMBL" id="JAUSUZ010000001">
    <property type="protein sequence ID" value="MDQ0366704.1"/>
    <property type="molecule type" value="Genomic_DNA"/>
</dbReference>
<dbReference type="PROSITE" id="PS51257">
    <property type="entry name" value="PROKAR_LIPOPROTEIN"/>
    <property type="match status" value="1"/>
</dbReference>
<reference evidence="2 3" key="1">
    <citation type="submission" date="2023-07" db="EMBL/GenBank/DDBJ databases">
        <title>Sequencing the genomes of 1000 actinobacteria strains.</title>
        <authorList>
            <person name="Klenk H.-P."/>
        </authorList>
    </citation>
    <scope>NUCLEOTIDE SEQUENCE [LARGE SCALE GENOMIC DNA]</scope>
    <source>
        <strain evidence="2 3">DSM 44709</strain>
    </source>
</reference>
<protein>
    <recommendedName>
        <fullName evidence="4">Lipoprotein</fullName>
    </recommendedName>
</protein>
<evidence type="ECO:0000313" key="3">
    <source>
        <dbReference type="Proteomes" id="UP001240236"/>
    </source>
</evidence>
<dbReference type="Proteomes" id="UP001240236">
    <property type="component" value="Unassembled WGS sequence"/>
</dbReference>
<name>A0AAE3W0T2_9ACTN</name>
<dbReference type="AlphaFoldDB" id="A0AAE3W0T2"/>
<evidence type="ECO:0008006" key="4">
    <source>
        <dbReference type="Google" id="ProtNLM"/>
    </source>
</evidence>
<accession>A0AAE3W0T2</accession>
<evidence type="ECO:0000256" key="1">
    <source>
        <dbReference type="SAM" id="SignalP"/>
    </source>
</evidence>
<sequence length="152" mass="16150">MLMRVTVMRWWPGLVVVLLAAGCASGGGSASAPVVPSPGSSAAQPRWAEPESYRFVLTTGCTRGFVDARYDVRVEGGRVVSATGLNEAAAAHPDVPVPTLGELDVWMRQATGDERREWDPADGHPVTFGFEPDAMAIDAGRCYAVSGYRAVQ</sequence>
<keyword evidence="1" id="KW-0732">Signal</keyword>
<organism evidence="2 3">
    <name type="scientific">Catenuloplanes indicus</name>
    <dbReference type="NCBI Taxonomy" id="137267"/>
    <lineage>
        <taxon>Bacteria</taxon>
        <taxon>Bacillati</taxon>
        <taxon>Actinomycetota</taxon>
        <taxon>Actinomycetes</taxon>
        <taxon>Micromonosporales</taxon>
        <taxon>Micromonosporaceae</taxon>
        <taxon>Catenuloplanes</taxon>
    </lineage>
</organism>
<feature type="signal peptide" evidence="1">
    <location>
        <begin position="1"/>
        <end position="32"/>
    </location>
</feature>
<feature type="chain" id="PRO_5042012414" description="Lipoprotein" evidence="1">
    <location>
        <begin position="33"/>
        <end position="152"/>
    </location>
</feature>